<dbReference type="EC" id="2.7.11.1" evidence="1"/>
<feature type="domain" description="Protein kinase" evidence="10">
    <location>
        <begin position="16"/>
        <end position="274"/>
    </location>
</feature>
<feature type="compositionally biased region" description="Basic residues" evidence="8">
    <location>
        <begin position="280"/>
        <end position="292"/>
    </location>
</feature>
<dbReference type="GO" id="GO:0004674">
    <property type="term" value="F:protein serine/threonine kinase activity"/>
    <property type="evidence" value="ECO:0007669"/>
    <property type="project" value="UniProtKB-EC"/>
</dbReference>
<dbReference type="SUPFAM" id="SSF56112">
    <property type="entry name" value="Protein kinase-like (PK-like)"/>
    <property type="match status" value="1"/>
</dbReference>
<dbReference type="RefSeq" id="WP_378578605.1">
    <property type="nucleotide sequence ID" value="NZ_JBHSFQ010000031.1"/>
</dbReference>
<evidence type="ECO:0000259" key="10">
    <source>
        <dbReference type="PROSITE" id="PS50011"/>
    </source>
</evidence>
<dbReference type="Proteomes" id="UP001595923">
    <property type="component" value="Unassembled WGS sequence"/>
</dbReference>
<feature type="binding site" evidence="7">
    <location>
        <position position="45"/>
    </location>
    <ligand>
        <name>ATP</name>
        <dbReference type="ChEBI" id="CHEBI:30616"/>
    </ligand>
</feature>
<keyword evidence="4 7" id="KW-0547">Nucleotide-binding</keyword>
<evidence type="ECO:0000313" key="11">
    <source>
        <dbReference type="EMBL" id="MFC4565000.1"/>
    </source>
</evidence>
<organism evidence="11 12">
    <name type="scientific">Nocardiopsis mangrovi</name>
    <dbReference type="NCBI Taxonomy" id="1179818"/>
    <lineage>
        <taxon>Bacteria</taxon>
        <taxon>Bacillati</taxon>
        <taxon>Actinomycetota</taxon>
        <taxon>Actinomycetes</taxon>
        <taxon>Streptosporangiales</taxon>
        <taxon>Nocardiopsidaceae</taxon>
        <taxon>Nocardiopsis</taxon>
    </lineage>
</organism>
<evidence type="ECO:0000256" key="5">
    <source>
        <dbReference type="ARBA" id="ARBA00022777"/>
    </source>
</evidence>
<dbReference type="InterPro" id="IPR017441">
    <property type="entry name" value="Protein_kinase_ATP_BS"/>
</dbReference>
<proteinExistence type="predicted"/>
<dbReference type="InterPro" id="IPR000719">
    <property type="entry name" value="Prot_kinase_dom"/>
</dbReference>
<dbReference type="Gene3D" id="3.30.200.20">
    <property type="entry name" value="Phosphorylase Kinase, domain 1"/>
    <property type="match status" value="1"/>
</dbReference>
<dbReference type="InterPro" id="IPR011009">
    <property type="entry name" value="Kinase-like_dom_sf"/>
</dbReference>
<keyword evidence="2" id="KW-0723">Serine/threonine-protein kinase</keyword>
<feature type="transmembrane region" description="Helical" evidence="9">
    <location>
        <begin position="339"/>
        <end position="360"/>
    </location>
</feature>
<feature type="compositionally biased region" description="Low complexity" evidence="8">
    <location>
        <begin position="293"/>
        <end position="310"/>
    </location>
</feature>
<dbReference type="PROSITE" id="PS00107">
    <property type="entry name" value="PROTEIN_KINASE_ATP"/>
    <property type="match status" value="1"/>
</dbReference>
<dbReference type="CDD" id="cd14014">
    <property type="entry name" value="STKc_PknB_like"/>
    <property type="match status" value="1"/>
</dbReference>
<dbReference type="PROSITE" id="PS00108">
    <property type="entry name" value="PROTEIN_KINASE_ST"/>
    <property type="match status" value="1"/>
</dbReference>
<feature type="compositionally biased region" description="Low complexity" evidence="8">
    <location>
        <begin position="318"/>
        <end position="327"/>
    </location>
</feature>
<comment type="caution">
    <text evidence="11">The sequence shown here is derived from an EMBL/GenBank/DDBJ whole genome shotgun (WGS) entry which is preliminary data.</text>
</comment>
<keyword evidence="9" id="KW-0472">Membrane</keyword>
<dbReference type="InterPro" id="IPR008271">
    <property type="entry name" value="Ser/Thr_kinase_AS"/>
</dbReference>
<reference evidence="12" key="1">
    <citation type="journal article" date="2019" name="Int. J. Syst. Evol. Microbiol.">
        <title>The Global Catalogue of Microorganisms (GCM) 10K type strain sequencing project: providing services to taxonomists for standard genome sequencing and annotation.</title>
        <authorList>
            <consortium name="The Broad Institute Genomics Platform"/>
            <consortium name="The Broad Institute Genome Sequencing Center for Infectious Disease"/>
            <person name="Wu L."/>
            <person name="Ma J."/>
        </authorList>
    </citation>
    <scope>NUCLEOTIDE SEQUENCE [LARGE SCALE GENOMIC DNA]</scope>
    <source>
        <strain evidence="12">XZYJ18</strain>
    </source>
</reference>
<evidence type="ECO:0000313" key="12">
    <source>
        <dbReference type="Proteomes" id="UP001595923"/>
    </source>
</evidence>
<keyword evidence="5 11" id="KW-0418">Kinase</keyword>
<evidence type="ECO:0000256" key="9">
    <source>
        <dbReference type="SAM" id="Phobius"/>
    </source>
</evidence>
<dbReference type="Gene3D" id="1.10.510.10">
    <property type="entry name" value="Transferase(Phosphotransferase) domain 1"/>
    <property type="match status" value="1"/>
</dbReference>
<evidence type="ECO:0000256" key="8">
    <source>
        <dbReference type="SAM" id="MobiDB-lite"/>
    </source>
</evidence>
<sequence>MSTEQSDPGRLLARRYRLTEPIGEGGMGRVWQGVDELLDRPVAIKELSIPPHLPQHEIDVLRTRMLREAHSAAQLSHPSIITVYDVVETDDRPWIVMELVRGPSLGDLLKRDGTMPPERTAKIGLQVAAALAVAHDRGIVHRDIKPGNVLIAGNDRAVLTDFGIARIEGTTNLTRTGLLVGSPGYLAPEQAHGKKASPATDMWSLGVTLYQAVQGVTPFGRDTPVATLTAIVTEDVPPPDAAGPLRPLLERLLDKEPENRPTVHEAARMLHEVSAATGTKAKKKEKREKKARAVAPAPARDSGSARAAAAPPAPPRPSGAAAPAGAAPRDRSGRSRRSVAPLVIAAALAMALAIGAGFWLGVRGGTEAEQTGAETPDVPGTAEAGADASASPSQDGPDAEPEPEDGGGDDAPAADRYEDETGFALDLPEGWEPDRRQGTSVFFDIPGGGYLQIDQTDQPGDNAKDDWERQEGAISGNFGGYDLEGISELDADYLDRYISAADWEFTYDGSDGRMHAVNRAFHTEEKGYALFLVSPEADWDRNRALLDPMTESFEPAA</sequence>
<dbReference type="Pfam" id="PF00069">
    <property type="entry name" value="Pkinase"/>
    <property type="match status" value="1"/>
</dbReference>
<keyword evidence="9" id="KW-1133">Transmembrane helix</keyword>
<evidence type="ECO:0000256" key="1">
    <source>
        <dbReference type="ARBA" id="ARBA00012513"/>
    </source>
</evidence>
<dbReference type="PANTHER" id="PTHR43289:SF6">
    <property type="entry name" value="SERINE_THREONINE-PROTEIN KINASE NEKL-3"/>
    <property type="match status" value="1"/>
</dbReference>
<evidence type="ECO:0000256" key="2">
    <source>
        <dbReference type="ARBA" id="ARBA00022527"/>
    </source>
</evidence>
<feature type="compositionally biased region" description="Acidic residues" evidence="8">
    <location>
        <begin position="397"/>
        <end position="408"/>
    </location>
</feature>
<keyword evidence="3 11" id="KW-0808">Transferase</keyword>
<protein>
    <recommendedName>
        <fullName evidence="1">non-specific serine/threonine protein kinase</fullName>
        <ecNumber evidence="1">2.7.11.1</ecNumber>
    </recommendedName>
</protein>
<dbReference type="SMART" id="SM00220">
    <property type="entry name" value="S_TKc"/>
    <property type="match status" value="1"/>
</dbReference>
<keyword evidence="9" id="KW-0812">Transmembrane</keyword>
<evidence type="ECO:0000256" key="7">
    <source>
        <dbReference type="PROSITE-ProRule" id="PRU10141"/>
    </source>
</evidence>
<dbReference type="PANTHER" id="PTHR43289">
    <property type="entry name" value="MITOGEN-ACTIVATED PROTEIN KINASE KINASE KINASE 20-RELATED"/>
    <property type="match status" value="1"/>
</dbReference>
<evidence type="ECO:0000256" key="6">
    <source>
        <dbReference type="ARBA" id="ARBA00022840"/>
    </source>
</evidence>
<accession>A0ABV9E1F9</accession>
<gene>
    <name evidence="11" type="ORF">ACFO4E_24330</name>
</gene>
<name>A0ABV9E1F9_9ACTN</name>
<feature type="region of interest" description="Disordered" evidence="8">
    <location>
        <begin position="272"/>
        <end position="336"/>
    </location>
</feature>
<keyword evidence="6 7" id="KW-0067">ATP-binding</keyword>
<evidence type="ECO:0000256" key="4">
    <source>
        <dbReference type="ARBA" id="ARBA00022741"/>
    </source>
</evidence>
<keyword evidence="12" id="KW-1185">Reference proteome</keyword>
<dbReference type="PROSITE" id="PS50011">
    <property type="entry name" value="PROTEIN_KINASE_DOM"/>
    <property type="match status" value="1"/>
</dbReference>
<evidence type="ECO:0000256" key="3">
    <source>
        <dbReference type="ARBA" id="ARBA00022679"/>
    </source>
</evidence>
<dbReference type="EMBL" id="JBHSFQ010000031">
    <property type="protein sequence ID" value="MFC4565000.1"/>
    <property type="molecule type" value="Genomic_DNA"/>
</dbReference>
<feature type="region of interest" description="Disordered" evidence="8">
    <location>
        <begin position="368"/>
        <end position="415"/>
    </location>
</feature>